<evidence type="ECO:0000259" key="2">
    <source>
        <dbReference type="Pfam" id="PF18962"/>
    </source>
</evidence>
<dbReference type="InterPro" id="IPR026444">
    <property type="entry name" value="Secre_tail"/>
</dbReference>
<evidence type="ECO:0000256" key="1">
    <source>
        <dbReference type="ARBA" id="ARBA00005519"/>
    </source>
</evidence>
<dbReference type="InterPro" id="IPR002594">
    <property type="entry name" value="GH12"/>
</dbReference>
<dbReference type="Pfam" id="PF01670">
    <property type="entry name" value="Glyco_hydro_12"/>
    <property type="match status" value="1"/>
</dbReference>
<dbReference type="GO" id="GO:0008810">
    <property type="term" value="F:cellulase activity"/>
    <property type="evidence" value="ECO:0007669"/>
    <property type="project" value="InterPro"/>
</dbReference>
<dbReference type="Gene3D" id="2.60.120.180">
    <property type="match status" value="1"/>
</dbReference>
<accession>A0A381WTF8</accession>
<dbReference type="SUPFAM" id="SSF49899">
    <property type="entry name" value="Concanavalin A-like lectins/glucanases"/>
    <property type="match status" value="1"/>
</dbReference>
<dbReference type="GO" id="GO:0000272">
    <property type="term" value="P:polysaccharide catabolic process"/>
    <property type="evidence" value="ECO:0007669"/>
    <property type="project" value="InterPro"/>
</dbReference>
<evidence type="ECO:0000313" key="3">
    <source>
        <dbReference type="EMBL" id="SVA55785.1"/>
    </source>
</evidence>
<comment type="similarity">
    <text evidence="1">Belongs to the glycosyl hydrolase 12 (cellulase H) family.</text>
</comment>
<reference evidence="3" key="1">
    <citation type="submission" date="2018-05" db="EMBL/GenBank/DDBJ databases">
        <authorList>
            <person name="Lanie J.A."/>
            <person name="Ng W.-L."/>
            <person name="Kazmierczak K.M."/>
            <person name="Andrzejewski T.M."/>
            <person name="Davidsen T.M."/>
            <person name="Wayne K.J."/>
            <person name="Tettelin H."/>
            <person name="Glass J.I."/>
            <person name="Rusch D."/>
            <person name="Podicherti R."/>
            <person name="Tsui H.-C.T."/>
            <person name="Winkler M.E."/>
        </authorList>
    </citation>
    <scope>NUCLEOTIDE SEQUENCE</scope>
</reference>
<dbReference type="InterPro" id="IPR013320">
    <property type="entry name" value="ConA-like_dom_sf"/>
</dbReference>
<feature type="domain" description="Secretion system C-terminal sorting" evidence="2">
    <location>
        <begin position="255"/>
        <end position="328"/>
    </location>
</feature>
<protein>
    <recommendedName>
        <fullName evidence="2">Secretion system C-terminal sorting domain-containing protein</fullName>
    </recommendedName>
</protein>
<dbReference type="EMBL" id="UINC01012825">
    <property type="protein sequence ID" value="SVA55785.1"/>
    <property type="molecule type" value="Genomic_DNA"/>
</dbReference>
<proteinExistence type="inferred from homology"/>
<dbReference type="InterPro" id="IPR013319">
    <property type="entry name" value="GH11/12"/>
</dbReference>
<organism evidence="3">
    <name type="scientific">marine metagenome</name>
    <dbReference type="NCBI Taxonomy" id="408172"/>
    <lineage>
        <taxon>unclassified sequences</taxon>
        <taxon>metagenomes</taxon>
        <taxon>ecological metagenomes</taxon>
    </lineage>
</organism>
<name>A0A381WTF8_9ZZZZ</name>
<sequence length="333" mass="37764">MTRAQDTTFNCNGWSQFATGSYLVENNIWGQGSITDFTQCIYHTGTDNDVHFGWNWNWPIGNSDVKAYPEVIFGKKPWSSTSTNEALPIKIQNLDEFYVVYDLDMVATGSYNLAFEFWVTIDSMSSETGITTEVMIWMDSNLINPAGNIISTVTFDGFDYYLYQANWDSWTYFAFISAVPQYSAVLGIHHFVNHLVNQGMLDPNEYFADFELGNEVVYGTGQTDIQQYEIYVNSSPLNVVSIETLPGHYNLSYNYPNPFNPKTTINFSTPTSEFVSVNVYDINGTEIITLISETLSIGEHNVEWNGTDYPSGIYIARISSENYLQTVKMLLVK</sequence>
<dbReference type="PANTHER" id="PTHR34002">
    <property type="entry name" value="BLR1656 PROTEIN"/>
    <property type="match status" value="1"/>
</dbReference>
<dbReference type="Pfam" id="PF18962">
    <property type="entry name" value="Por_Secre_tail"/>
    <property type="match status" value="1"/>
</dbReference>
<dbReference type="AlphaFoldDB" id="A0A381WTF8"/>
<dbReference type="Gene3D" id="2.60.40.4070">
    <property type="match status" value="1"/>
</dbReference>
<gene>
    <name evidence="3" type="ORF">METZ01_LOCUS108639</name>
</gene>
<dbReference type="PANTHER" id="PTHR34002:SF9">
    <property type="entry name" value="XYLOGLUCAN-SPECIFIC ENDO-BETA-1,4-GLUCANASE A"/>
    <property type="match status" value="1"/>
</dbReference>
<dbReference type="NCBIfam" id="TIGR04183">
    <property type="entry name" value="Por_Secre_tail"/>
    <property type="match status" value="1"/>
</dbReference>